<sequence length="197" mass="22627">MFILRFFFLQTFSHCQIERVRSDKMLATEQSSRSLTICSFYSRNMDDNWRRPGPEPTHPPHNMEPPHSDSAHGHPFRHSAFPQLLPTTDASSLQAQRSFSFVDRHGHVDMPSRQYRSPSRPPGQVIVQNERMLRHQKRVDLTKNSPRGCTLTTTAHMENTVSLRGLWIVTEWKGPWPKANCTKACCGSMPRSPSTPM</sequence>
<name>A0A1X2GD51_9FUNG</name>
<keyword evidence="3" id="KW-1185">Reference proteome</keyword>
<feature type="region of interest" description="Disordered" evidence="1">
    <location>
        <begin position="47"/>
        <end position="81"/>
    </location>
</feature>
<dbReference type="Proteomes" id="UP000242146">
    <property type="component" value="Unassembled WGS sequence"/>
</dbReference>
<evidence type="ECO:0000256" key="1">
    <source>
        <dbReference type="SAM" id="MobiDB-lite"/>
    </source>
</evidence>
<comment type="caution">
    <text evidence="2">The sequence shown here is derived from an EMBL/GenBank/DDBJ whole genome shotgun (WGS) entry which is preliminary data.</text>
</comment>
<feature type="compositionally biased region" description="Pro residues" evidence="1">
    <location>
        <begin position="54"/>
        <end position="63"/>
    </location>
</feature>
<gene>
    <name evidence="2" type="ORF">DM01DRAFT_1093584</name>
</gene>
<accession>A0A1X2GD51</accession>
<dbReference type="AlphaFoldDB" id="A0A1X2GD51"/>
<organism evidence="2 3">
    <name type="scientific">Hesseltinella vesiculosa</name>
    <dbReference type="NCBI Taxonomy" id="101127"/>
    <lineage>
        <taxon>Eukaryota</taxon>
        <taxon>Fungi</taxon>
        <taxon>Fungi incertae sedis</taxon>
        <taxon>Mucoromycota</taxon>
        <taxon>Mucoromycotina</taxon>
        <taxon>Mucoromycetes</taxon>
        <taxon>Mucorales</taxon>
        <taxon>Cunninghamellaceae</taxon>
        <taxon>Hesseltinella</taxon>
    </lineage>
</organism>
<evidence type="ECO:0000313" key="3">
    <source>
        <dbReference type="Proteomes" id="UP000242146"/>
    </source>
</evidence>
<protein>
    <submittedName>
        <fullName evidence="2">Uncharacterized protein</fullName>
    </submittedName>
</protein>
<proteinExistence type="predicted"/>
<dbReference type="EMBL" id="MCGT01000022">
    <property type="protein sequence ID" value="ORX50976.1"/>
    <property type="molecule type" value="Genomic_DNA"/>
</dbReference>
<evidence type="ECO:0000313" key="2">
    <source>
        <dbReference type="EMBL" id="ORX50976.1"/>
    </source>
</evidence>
<reference evidence="2 3" key="1">
    <citation type="submission" date="2016-07" db="EMBL/GenBank/DDBJ databases">
        <title>Pervasive Adenine N6-methylation of Active Genes in Fungi.</title>
        <authorList>
            <consortium name="DOE Joint Genome Institute"/>
            <person name="Mondo S.J."/>
            <person name="Dannebaum R.O."/>
            <person name="Kuo R.C."/>
            <person name="Labutti K."/>
            <person name="Haridas S."/>
            <person name="Kuo A."/>
            <person name="Salamov A."/>
            <person name="Ahrendt S.R."/>
            <person name="Lipzen A."/>
            <person name="Sullivan W."/>
            <person name="Andreopoulos W.B."/>
            <person name="Clum A."/>
            <person name="Lindquist E."/>
            <person name="Daum C."/>
            <person name="Ramamoorthy G.K."/>
            <person name="Gryganskyi A."/>
            <person name="Culley D."/>
            <person name="Magnuson J.K."/>
            <person name="James T.Y."/>
            <person name="O'Malley M.A."/>
            <person name="Stajich J.E."/>
            <person name="Spatafora J.W."/>
            <person name="Visel A."/>
            <person name="Grigoriev I.V."/>
        </authorList>
    </citation>
    <scope>NUCLEOTIDE SEQUENCE [LARGE SCALE GENOMIC DNA]</scope>
    <source>
        <strain evidence="2 3">NRRL 3301</strain>
    </source>
</reference>